<gene>
    <name evidence="3" type="ORF">NDU88_003209</name>
</gene>
<dbReference type="PANTHER" id="PTHR23351:SF6">
    <property type="entry name" value="FOS-RELATED ANTIGEN 1"/>
    <property type="match status" value="1"/>
</dbReference>
<dbReference type="EMBL" id="JANPWB010000013">
    <property type="protein sequence ID" value="KAJ1105805.1"/>
    <property type="molecule type" value="Genomic_DNA"/>
</dbReference>
<dbReference type="Gene3D" id="1.20.5.170">
    <property type="match status" value="1"/>
</dbReference>
<dbReference type="InterPro" id="IPR004827">
    <property type="entry name" value="bZIP"/>
</dbReference>
<dbReference type="FunFam" id="1.20.5.170:FF:000006">
    <property type="entry name" value="fos-related antigen 2 isoform X1"/>
    <property type="match status" value="1"/>
</dbReference>
<dbReference type="Proteomes" id="UP001066276">
    <property type="component" value="Chromosome 9"/>
</dbReference>
<dbReference type="SUPFAM" id="SSF57959">
    <property type="entry name" value="Leucine zipper domain"/>
    <property type="match status" value="1"/>
</dbReference>
<dbReference type="CDD" id="cd14721">
    <property type="entry name" value="bZIP_Fos"/>
    <property type="match status" value="1"/>
</dbReference>
<feature type="compositionally biased region" description="Basic and acidic residues" evidence="1">
    <location>
        <begin position="95"/>
        <end position="105"/>
    </location>
</feature>
<dbReference type="GO" id="GO:0000981">
    <property type="term" value="F:DNA-binding transcription factor activity, RNA polymerase II-specific"/>
    <property type="evidence" value="ECO:0007669"/>
    <property type="project" value="TreeGrafter"/>
</dbReference>
<feature type="region of interest" description="Disordered" evidence="1">
    <location>
        <begin position="275"/>
        <end position="316"/>
    </location>
</feature>
<proteinExistence type="predicted"/>
<feature type="domain" description="BZIP" evidence="2">
    <location>
        <begin position="102"/>
        <end position="165"/>
    </location>
</feature>
<feature type="region of interest" description="Disordered" evidence="1">
    <location>
        <begin position="199"/>
        <end position="231"/>
    </location>
</feature>
<dbReference type="PRINTS" id="PR00042">
    <property type="entry name" value="LEUZIPPRFOS"/>
</dbReference>
<protein>
    <recommendedName>
        <fullName evidence="2">BZIP domain-containing protein</fullName>
    </recommendedName>
</protein>
<keyword evidence="4" id="KW-1185">Reference proteome</keyword>
<feature type="compositionally biased region" description="Polar residues" evidence="1">
    <location>
        <begin position="207"/>
        <end position="223"/>
    </location>
</feature>
<evidence type="ECO:0000313" key="4">
    <source>
        <dbReference type="Proteomes" id="UP001066276"/>
    </source>
</evidence>
<organism evidence="3 4">
    <name type="scientific">Pleurodeles waltl</name>
    <name type="common">Iberian ribbed newt</name>
    <dbReference type="NCBI Taxonomy" id="8319"/>
    <lineage>
        <taxon>Eukaryota</taxon>
        <taxon>Metazoa</taxon>
        <taxon>Chordata</taxon>
        <taxon>Craniata</taxon>
        <taxon>Vertebrata</taxon>
        <taxon>Euteleostomi</taxon>
        <taxon>Amphibia</taxon>
        <taxon>Batrachia</taxon>
        <taxon>Caudata</taxon>
        <taxon>Salamandroidea</taxon>
        <taxon>Salamandridae</taxon>
        <taxon>Pleurodelinae</taxon>
        <taxon>Pleurodeles</taxon>
    </lineage>
</organism>
<feature type="region of interest" description="Disordered" evidence="1">
    <location>
        <begin position="90"/>
        <end position="109"/>
    </location>
</feature>
<name>A0AAV7MSS1_PLEWA</name>
<evidence type="ECO:0000259" key="2">
    <source>
        <dbReference type="PROSITE" id="PS50217"/>
    </source>
</evidence>
<feature type="compositionally biased region" description="Low complexity" evidence="1">
    <location>
        <begin position="298"/>
        <end position="310"/>
    </location>
</feature>
<evidence type="ECO:0000313" key="3">
    <source>
        <dbReference type="EMBL" id="KAJ1105805.1"/>
    </source>
</evidence>
<dbReference type="Pfam" id="PF00170">
    <property type="entry name" value="bZIP_1"/>
    <property type="match status" value="1"/>
</dbReference>
<dbReference type="PROSITE" id="PS50217">
    <property type="entry name" value="BZIP"/>
    <property type="match status" value="1"/>
</dbReference>
<evidence type="ECO:0000256" key="1">
    <source>
        <dbReference type="SAM" id="MobiDB-lite"/>
    </source>
</evidence>
<dbReference type="PROSITE" id="PS00036">
    <property type="entry name" value="BZIP_BASIC"/>
    <property type="match status" value="1"/>
</dbReference>
<dbReference type="SMART" id="SM00338">
    <property type="entry name" value="BRLZ"/>
    <property type="match status" value="1"/>
</dbReference>
<dbReference type="GO" id="GO:0005634">
    <property type="term" value="C:nucleus"/>
    <property type="evidence" value="ECO:0007669"/>
    <property type="project" value="TreeGrafter"/>
</dbReference>
<feature type="compositionally biased region" description="Polar residues" evidence="1">
    <location>
        <begin position="275"/>
        <end position="285"/>
    </location>
</feature>
<accession>A0AAV7MSS1</accession>
<reference evidence="3" key="1">
    <citation type="journal article" date="2022" name="bioRxiv">
        <title>Sequencing and chromosome-scale assembly of the giantPleurodeles waltlgenome.</title>
        <authorList>
            <person name="Brown T."/>
            <person name="Elewa A."/>
            <person name="Iarovenko S."/>
            <person name="Subramanian E."/>
            <person name="Araus A.J."/>
            <person name="Petzold A."/>
            <person name="Susuki M."/>
            <person name="Suzuki K.-i.T."/>
            <person name="Hayashi T."/>
            <person name="Toyoda A."/>
            <person name="Oliveira C."/>
            <person name="Osipova E."/>
            <person name="Leigh N.D."/>
            <person name="Simon A."/>
            <person name="Yun M.H."/>
        </authorList>
    </citation>
    <scope>NUCLEOTIDE SEQUENCE</scope>
    <source>
        <strain evidence="3">20211129_DDA</strain>
        <tissue evidence="3">Liver</tissue>
    </source>
</reference>
<dbReference type="InterPro" id="IPR000837">
    <property type="entry name" value="AP-1"/>
</dbReference>
<sequence>MGAGGMDLRINVPGTSGQQKYDLSQGVGTSGSSFEPTLDAITTSQNLQWMVQPTVITTSAAPYARPYGFPHYATARPGVIRAIGPSMGMRRRHSEHMNPEEEERRRVRRERNKLAAAKCRNRRKELTDFLQMETDKLEDEKSVLQKEIAELQKQKEKLELILEAHRPVCKVPEDSDDEAETSGLSSLLLTLPPPAIKQEEAPDCEVPSTSGAVGNPATDSGQRPQLRRNSAKLVPRIDLSAGFLEPESLHTPTLMTTPSITPFTPSMVFTYPSLQDSEPCTSSSVMREPCATAHRRSSSSGDQSSDSLNSPTLLAL</sequence>
<comment type="caution">
    <text evidence="3">The sequence shown here is derived from an EMBL/GenBank/DDBJ whole genome shotgun (WGS) entry which is preliminary data.</text>
</comment>
<dbReference type="PANTHER" id="PTHR23351">
    <property type="entry name" value="FOS TRANSCRIPTION FACTOR-RELATED"/>
    <property type="match status" value="1"/>
</dbReference>
<feature type="region of interest" description="Disordered" evidence="1">
    <location>
        <begin position="1"/>
        <end position="31"/>
    </location>
</feature>
<dbReference type="AlphaFoldDB" id="A0AAV7MSS1"/>
<feature type="compositionally biased region" description="Polar residues" evidence="1">
    <location>
        <begin position="13"/>
        <end position="31"/>
    </location>
</feature>
<dbReference type="GO" id="GO:0000978">
    <property type="term" value="F:RNA polymerase II cis-regulatory region sequence-specific DNA binding"/>
    <property type="evidence" value="ECO:0007669"/>
    <property type="project" value="TreeGrafter"/>
</dbReference>
<dbReference type="InterPro" id="IPR046347">
    <property type="entry name" value="bZIP_sf"/>
</dbReference>